<dbReference type="EMBL" id="CP132303">
    <property type="protein sequence ID" value="WLR99742.1"/>
    <property type="molecule type" value="Genomic_DNA"/>
</dbReference>
<evidence type="ECO:0000313" key="5">
    <source>
        <dbReference type="EMBL" id="WLR99742.1"/>
    </source>
</evidence>
<keyword evidence="6" id="KW-1185">Reference proteome</keyword>
<dbReference type="Gene3D" id="3.20.20.60">
    <property type="entry name" value="Phosphoenolpyruvate-binding domains"/>
    <property type="match status" value="1"/>
</dbReference>
<organism evidence="5 6">
    <name type="scientific">Shinella sumterensis</name>
    <dbReference type="NCBI Taxonomy" id="1967501"/>
    <lineage>
        <taxon>Bacteria</taxon>
        <taxon>Pseudomonadati</taxon>
        <taxon>Pseudomonadota</taxon>
        <taxon>Alphaproteobacteria</taxon>
        <taxon>Hyphomicrobiales</taxon>
        <taxon>Rhizobiaceae</taxon>
        <taxon>Shinella</taxon>
    </lineage>
</organism>
<dbReference type="InterPro" id="IPR040442">
    <property type="entry name" value="Pyrv_kinase-like_dom_sf"/>
</dbReference>
<dbReference type="SUPFAM" id="SSF51621">
    <property type="entry name" value="Phosphoenolpyruvate/pyruvate domain"/>
    <property type="match status" value="1"/>
</dbReference>
<reference evidence="5 6" key="1">
    <citation type="submission" date="2023-08" db="EMBL/GenBank/DDBJ databases">
        <title>Pathogen: clinical or host-associated sample.</title>
        <authorList>
            <person name="Hergert J."/>
            <person name="Casey R."/>
            <person name="Wagner J."/>
            <person name="Young E.L."/>
            <person name="Oakeson K.F."/>
        </authorList>
    </citation>
    <scope>NUCLEOTIDE SEQUENCE [LARGE SCALE GENOMIC DNA]</scope>
    <source>
        <strain evidence="5 6">1760953</strain>
        <plasmid evidence="5 6">unnamed1</plasmid>
    </source>
</reference>
<accession>A0AA50CPI4</accession>
<evidence type="ECO:0000259" key="4">
    <source>
        <dbReference type="Pfam" id="PF03328"/>
    </source>
</evidence>
<sequence length="262" mass="27635">MPLTLAKSLKARLRSDQPIFGAWVGIPHPTVIELMARSQFGFLLLDGEHSPIGVQDLASLLPSAELHGTPTIFRPRSKSAADIKAALDAGVSGLMVPMIETAEEARAIVAAGKYAPAGMRGIGPWRASGYYEAFETYLAEANDATTLILQLESAKGLANLEDILAVEGFDVLFVGPADLASSLGLPIGRFDGEMRDVLQRTADAVKRAGKLAAIDVSAISAIPELIEMGYCLFTIGSDMGFIQASSRGLVRDLAAFSTGQGT</sequence>
<dbReference type="GO" id="GO:0046872">
    <property type="term" value="F:metal ion binding"/>
    <property type="evidence" value="ECO:0007669"/>
    <property type="project" value="UniProtKB-KW"/>
</dbReference>
<comment type="similarity">
    <text evidence="1">Belongs to the HpcH/HpaI aldolase family.</text>
</comment>
<dbReference type="GO" id="GO:0005737">
    <property type="term" value="C:cytoplasm"/>
    <property type="evidence" value="ECO:0007669"/>
    <property type="project" value="TreeGrafter"/>
</dbReference>
<geneLocation type="plasmid" evidence="5 6">
    <name>unnamed1</name>
</geneLocation>
<protein>
    <submittedName>
        <fullName evidence="5">Aldolase/citrate lyase family protein</fullName>
    </submittedName>
</protein>
<name>A0AA50CPI4_9HYPH</name>
<evidence type="ECO:0000256" key="2">
    <source>
        <dbReference type="ARBA" id="ARBA00022723"/>
    </source>
</evidence>
<proteinExistence type="inferred from homology"/>
<dbReference type="PANTHER" id="PTHR30502:SF0">
    <property type="entry name" value="PHOSPHOENOLPYRUVATE CARBOXYLASE FAMILY PROTEIN"/>
    <property type="match status" value="1"/>
</dbReference>
<dbReference type="GO" id="GO:0016832">
    <property type="term" value="F:aldehyde-lyase activity"/>
    <property type="evidence" value="ECO:0007669"/>
    <property type="project" value="TreeGrafter"/>
</dbReference>
<evidence type="ECO:0000256" key="3">
    <source>
        <dbReference type="ARBA" id="ARBA00023239"/>
    </source>
</evidence>
<dbReference type="InterPro" id="IPR005000">
    <property type="entry name" value="Aldolase/citrate-lyase_domain"/>
</dbReference>
<dbReference type="Proteomes" id="UP001234585">
    <property type="component" value="Plasmid unnamed1"/>
</dbReference>
<gene>
    <name evidence="5" type="ORF">Q9313_23560</name>
</gene>
<keyword evidence="5" id="KW-0614">Plasmid</keyword>
<dbReference type="AlphaFoldDB" id="A0AA50CPI4"/>
<keyword evidence="2" id="KW-0479">Metal-binding</keyword>
<evidence type="ECO:0000256" key="1">
    <source>
        <dbReference type="ARBA" id="ARBA00005568"/>
    </source>
</evidence>
<dbReference type="RefSeq" id="WP_306039036.1">
    <property type="nucleotide sequence ID" value="NZ_CP132303.1"/>
</dbReference>
<dbReference type="PANTHER" id="PTHR30502">
    <property type="entry name" value="2-KETO-3-DEOXY-L-RHAMNONATE ALDOLASE"/>
    <property type="match status" value="1"/>
</dbReference>
<feature type="domain" description="HpcH/HpaI aldolase/citrate lyase" evidence="4">
    <location>
        <begin position="21"/>
        <end position="238"/>
    </location>
</feature>
<dbReference type="Pfam" id="PF03328">
    <property type="entry name" value="HpcH_HpaI"/>
    <property type="match status" value="1"/>
</dbReference>
<dbReference type="InterPro" id="IPR015813">
    <property type="entry name" value="Pyrv/PenolPyrv_kinase-like_dom"/>
</dbReference>
<dbReference type="InterPro" id="IPR050251">
    <property type="entry name" value="HpcH-HpaI_aldolase"/>
</dbReference>
<evidence type="ECO:0000313" key="6">
    <source>
        <dbReference type="Proteomes" id="UP001234585"/>
    </source>
</evidence>
<keyword evidence="3 5" id="KW-0456">Lyase</keyword>